<reference evidence="4" key="1">
    <citation type="submission" date="2016-10" db="EMBL/GenBank/DDBJ databases">
        <authorList>
            <person name="Varghese N."/>
            <person name="Submissions S."/>
        </authorList>
    </citation>
    <scope>NUCLEOTIDE SEQUENCE [LARGE SCALE GENOMIC DNA]</scope>
    <source>
        <strain evidence="4">DSM 18579</strain>
    </source>
</reference>
<dbReference type="Pfam" id="PF20455">
    <property type="entry name" value="DUF6708"/>
    <property type="match status" value="1"/>
</dbReference>
<organism evidence="3 4">
    <name type="scientific">Thorsellia anophelis DSM 18579</name>
    <dbReference type="NCBI Taxonomy" id="1123402"/>
    <lineage>
        <taxon>Bacteria</taxon>
        <taxon>Pseudomonadati</taxon>
        <taxon>Pseudomonadota</taxon>
        <taxon>Gammaproteobacteria</taxon>
        <taxon>Enterobacterales</taxon>
        <taxon>Thorselliaceae</taxon>
        <taxon>Thorsellia</taxon>
    </lineage>
</organism>
<evidence type="ECO:0000313" key="4">
    <source>
        <dbReference type="Proteomes" id="UP000242642"/>
    </source>
</evidence>
<gene>
    <name evidence="3" type="ORF">SAMN02583745_02697</name>
</gene>
<evidence type="ECO:0000313" key="3">
    <source>
        <dbReference type="EMBL" id="SET55079.1"/>
    </source>
</evidence>
<evidence type="ECO:0000256" key="1">
    <source>
        <dbReference type="SAM" id="Phobius"/>
    </source>
</evidence>
<dbReference type="STRING" id="1123402.SAMN02583745_02697"/>
<dbReference type="EMBL" id="FOHV01000038">
    <property type="protein sequence ID" value="SET55079.1"/>
    <property type="molecule type" value="Genomic_DNA"/>
</dbReference>
<feature type="transmembrane region" description="Helical" evidence="1">
    <location>
        <begin position="258"/>
        <end position="277"/>
    </location>
</feature>
<dbReference type="OrthoDB" id="6050524at2"/>
<feature type="domain" description="DUF6708" evidence="2">
    <location>
        <begin position="108"/>
        <end position="298"/>
    </location>
</feature>
<dbReference type="RefSeq" id="WP_093322172.1">
    <property type="nucleotide sequence ID" value="NZ_FOHV01000038.1"/>
</dbReference>
<dbReference type="InterPro" id="IPR046554">
    <property type="entry name" value="DUF6708"/>
</dbReference>
<evidence type="ECO:0000259" key="2">
    <source>
        <dbReference type="Pfam" id="PF20455"/>
    </source>
</evidence>
<feature type="transmembrane region" description="Helical" evidence="1">
    <location>
        <begin position="60"/>
        <end position="82"/>
    </location>
</feature>
<dbReference type="Proteomes" id="UP000242642">
    <property type="component" value="Unassembled WGS sequence"/>
</dbReference>
<name>A0A1I0FA51_9GAMM</name>
<dbReference type="AlphaFoldDB" id="A0A1I0FA51"/>
<accession>A0A1I0FA51</accession>
<proteinExistence type="predicted"/>
<sequence>MLLTHKINRLPTENEIKLRLDPLDTLRNKEIPTNQENMIIRFNSTYMEIFDANYVFNRCLATFLGLFFLFFSIAMLSFSVYILSSDKSKTTSDFMLLILVVIAFFISLGFGIYGLRYFIFAKTHYPIRFNRKAQCVHFTRLNGTHVTVPWAELFFTPYCDKGVDYLSACIIDPENGKMIERFLLPAESRTPLLHEHGMMFYGPIMAKWRFIVEYMQGDNLALLSKQVYFCYPIDKKRENAYWRFLVCMRMFFTEFRPWYYPIGILIPIMFLPLMFILRTISVYTCRIPTWPAEIEALCEIDHDTSINLSSKTNPKGLKLLRYAIFYLTLPEYKEWLMMLRDSIDMREKED</sequence>
<keyword evidence="1" id="KW-0472">Membrane</keyword>
<keyword evidence="4" id="KW-1185">Reference proteome</keyword>
<keyword evidence="1" id="KW-1133">Transmembrane helix</keyword>
<keyword evidence="1" id="KW-0812">Transmembrane</keyword>
<feature type="transmembrane region" description="Helical" evidence="1">
    <location>
        <begin position="94"/>
        <end position="119"/>
    </location>
</feature>
<protein>
    <recommendedName>
        <fullName evidence="2">DUF6708 domain-containing protein</fullName>
    </recommendedName>
</protein>